<dbReference type="SMART" id="SM01002">
    <property type="entry name" value="AlaDh_PNT_C"/>
    <property type="match status" value="1"/>
</dbReference>
<organism evidence="4 5">
    <name type="scientific">Enterococcus rivorum</name>
    <dbReference type="NCBI Taxonomy" id="762845"/>
    <lineage>
        <taxon>Bacteria</taxon>
        <taxon>Bacillati</taxon>
        <taxon>Bacillota</taxon>
        <taxon>Bacilli</taxon>
        <taxon>Lactobacillales</taxon>
        <taxon>Enterococcaceae</taxon>
        <taxon>Enterococcus</taxon>
    </lineage>
</organism>
<dbReference type="OrthoDB" id="9804592at2"/>
<dbReference type="AlphaFoldDB" id="A0A1E5KYV5"/>
<evidence type="ECO:0000259" key="2">
    <source>
        <dbReference type="SMART" id="SM01002"/>
    </source>
</evidence>
<dbReference type="GO" id="GO:0000286">
    <property type="term" value="F:alanine dehydrogenase activity"/>
    <property type="evidence" value="ECO:0007669"/>
    <property type="project" value="TreeGrafter"/>
</dbReference>
<dbReference type="GO" id="GO:0006524">
    <property type="term" value="P:alanine catabolic process"/>
    <property type="evidence" value="ECO:0007669"/>
    <property type="project" value="TreeGrafter"/>
</dbReference>
<feature type="domain" description="Alanine dehydrogenase/pyridine nucleotide transhydrogenase N-terminal" evidence="3">
    <location>
        <begin position="10"/>
        <end position="138"/>
    </location>
</feature>
<proteinExistence type="predicted"/>
<dbReference type="SUPFAM" id="SSF51735">
    <property type="entry name" value="NAD(P)-binding Rossmann-fold domains"/>
    <property type="match status" value="1"/>
</dbReference>
<dbReference type="STRING" id="762845.BCR26_02035"/>
<name>A0A1E5KYV5_9ENTE</name>
<dbReference type="InterPro" id="IPR036291">
    <property type="entry name" value="NAD(P)-bd_dom_sf"/>
</dbReference>
<dbReference type="CDD" id="cd12181">
    <property type="entry name" value="ceo_syn"/>
    <property type="match status" value="1"/>
</dbReference>
<dbReference type="InterPro" id="IPR007886">
    <property type="entry name" value="AlaDH/PNT_N"/>
</dbReference>
<feature type="domain" description="Alanine dehydrogenase/pyridine nucleotide transhydrogenase NAD(H)-binding" evidence="2">
    <location>
        <begin position="144"/>
        <end position="265"/>
    </location>
</feature>
<reference evidence="4 5" key="1">
    <citation type="submission" date="2016-09" db="EMBL/GenBank/DDBJ databases">
        <authorList>
            <person name="Capua I."/>
            <person name="De Benedictis P."/>
            <person name="Joannis T."/>
            <person name="Lombin L.H."/>
            <person name="Cattoli G."/>
        </authorList>
    </citation>
    <scope>NUCLEOTIDE SEQUENCE [LARGE SCALE GENOMIC DNA]</scope>
    <source>
        <strain evidence="4 5">LMG 25899</strain>
    </source>
</reference>
<dbReference type="RefSeq" id="WP_069698027.1">
    <property type="nucleotide sequence ID" value="NZ_JAGGMA010000002.1"/>
</dbReference>
<dbReference type="GO" id="GO:0005886">
    <property type="term" value="C:plasma membrane"/>
    <property type="evidence" value="ECO:0007669"/>
    <property type="project" value="TreeGrafter"/>
</dbReference>
<keyword evidence="1" id="KW-0560">Oxidoreductase</keyword>
<dbReference type="InterPro" id="IPR007698">
    <property type="entry name" value="AlaDH/PNT_NAD(H)-bd"/>
</dbReference>
<dbReference type="EMBL" id="MIEK01000012">
    <property type="protein sequence ID" value="OEH83072.1"/>
    <property type="molecule type" value="Genomic_DNA"/>
</dbReference>
<dbReference type="PANTHER" id="PTHR42795">
    <property type="entry name" value="ALANINE DEHYDROGENASE"/>
    <property type="match status" value="1"/>
</dbReference>
<dbReference type="SMART" id="SM01003">
    <property type="entry name" value="AlaDh_PNT_N"/>
    <property type="match status" value="1"/>
</dbReference>
<dbReference type="PANTHER" id="PTHR42795:SF1">
    <property type="entry name" value="ALANINE DEHYDROGENASE"/>
    <property type="match status" value="1"/>
</dbReference>
<comment type="caution">
    <text evidence="4">The sequence shown here is derived from an EMBL/GenBank/DDBJ whole genome shotgun (WGS) entry which is preliminary data.</text>
</comment>
<evidence type="ECO:0000256" key="1">
    <source>
        <dbReference type="ARBA" id="ARBA00023002"/>
    </source>
</evidence>
<evidence type="ECO:0000313" key="4">
    <source>
        <dbReference type="EMBL" id="OEH83072.1"/>
    </source>
</evidence>
<protein>
    <submittedName>
        <fullName evidence="4">N(5)-(Carboxyethyl)ornithine synthase</fullName>
    </submittedName>
</protein>
<dbReference type="Pfam" id="PF05222">
    <property type="entry name" value="AlaDh_PNT_N"/>
    <property type="match status" value="1"/>
</dbReference>
<dbReference type="GO" id="GO:0047126">
    <property type="term" value="F:N5-(carboxyethyl)ornithine synthase activity"/>
    <property type="evidence" value="ECO:0007669"/>
    <property type="project" value="InterPro"/>
</dbReference>
<evidence type="ECO:0000259" key="3">
    <source>
        <dbReference type="SMART" id="SM01003"/>
    </source>
</evidence>
<dbReference type="SUPFAM" id="SSF52283">
    <property type="entry name" value="Formate/glycerate dehydrogenase catalytic domain-like"/>
    <property type="match status" value="1"/>
</dbReference>
<accession>A0A1E5KYV5</accession>
<sequence length="315" mass="36086">MMKQFKRNMGFIIGEKENEKRRALLPKDILKLRNTECLFFEKGYGNILNIPDEKYVELGCQMVTRKEILEKEIICEPKIGDATYLDHLKENQIIFGWIHAGEGSPRKQSLIAHKVIAYEWADLMEDSRHCLWKNNYLAGEAAILNAFQNFGKLPKHSKVAVIGRGNVAQGAIEILTDLGAETVIYNRQQEALLRRELSDYDVVVNAILWDKKRKDHIVYREDLMKMKTGAMIIDISCDEAGAIETSIPTTLERPTYVLDGVTHYVVDHTPSIFYKEATEIISEEISKYLDDLIENKPNSILDQAMITGKRNHESL</sequence>
<dbReference type="Gene3D" id="3.40.50.720">
    <property type="entry name" value="NAD(P)-binding Rossmann-like Domain"/>
    <property type="match status" value="3"/>
</dbReference>
<gene>
    <name evidence="4" type="ORF">BCR26_02035</name>
</gene>
<dbReference type="InterPro" id="IPR046951">
    <property type="entry name" value="CEOS"/>
</dbReference>
<dbReference type="Pfam" id="PF01262">
    <property type="entry name" value="AlaDh_PNT_C"/>
    <property type="match status" value="1"/>
</dbReference>
<evidence type="ECO:0000313" key="5">
    <source>
        <dbReference type="Proteomes" id="UP000095256"/>
    </source>
</evidence>
<dbReference type="Proteomes" id="UP000095256">
    <property type="component" value="Unassembled WGS sequence"/>
</dbReference>
<keyword evidence="5" id="KW-1185">Reference proteome</keyword>